<dbReference type="AlphaFoldDB" id="A0A5J5EBV3"/>
<feature type="non-terminal residue" evidence="1">
    <location>
        <position position="1"/>
    </location>
</feature>
<protein>
    <submittedName>
        <fullName evidence="1">Uncharacterized protein</fullName>
    </submittedName>
</protein>
<feature type="non-terminal residue" evidence="1">
    <location>
        <position position="93"/>
    </location>
</feature>
<evidence type="ECO:0000313" key="2">
    <source>
        <dbReference type="Proteomes" id="UP000326924"/>
    </source>
</evidence>
<keyword evidence="2" id="KW-1185">Reference proteome</keyword>
<dbReference type="EMBL" id="VXIS01000519">
    <property type="protein sequence ID" value="KAA8893042.1"/>
    <property type="molecule type" value="Genomic_DNA"/>
</dbReference>
<evidence type="ECO:0000313" key="1">
    <source>
        <dbReference type="EMBL" id="KAA8893042.1"/>
    </source>
</evidence>
<accession>A0A5J5EBV3</accession>
<proteinExistence type="predicted"/>
<dbReference type="Gene3D" id="3.40.50.300">
    <property type="entry name" value="P-loop containing nucleotide triphosphate hydrolases"/>
    <property type="match status" value="1"/>
</dbReference>
<gene>
    <name evidence="1" type="ORF">FN846DRAFT_750649</name>
</gene>
<reference evidence="1 2" key="1">
    <citation type="submission" date="2019-09" db="EMBL/GenBank/DDBJ databases">
        <title>Draft genome of the ectomycorrhizal ascomycete Sphaerosporella brunnea.</title>
        <authorList>
            <consortium name="DOE Joint Genome Institute"/>
            <person name="Benucci G.M."/>
            <person name="Marozzi G."/>
            <person name="Antonielli L."/>
            <person name="Sanchez S."/>
            <person name="Marco P."/>
            <person name="Wang X."/>
            <person name="Falini L.B."/>
            <person name="Barry K."/>
            <person name="Haridas S."/>
            <person name="Lipzen A."/>
            <person name="Labutti K."/>
            <person name="Grigoriev I.V."/>
            <person name="Murat C."/>
            <person name="Martin F."/>
            <person name="Albertini E."/>
            <person name="Donnini D."/>
            <person name="Bonito G."/>
        </authorList>
    </citation>
    <scope>NUCLEOTIDE SEQUENCE [LARGE SCALE GENOMIC DNA]</scope>
    <source>
        <strain evidence="1 2">Sb_GMNB300</strain>
    </source>
</reference>
<organism evidence="1 2">
    <name type="scientific">Sphaerosporella brunnea</name>
    <dbReference type="NCBI Taxonomy" id="1250544"/>
    <lineage>
        <taxon>Eukaryota</taxon>
        <taxon>Fungi</taxon>
        <taxon>Dikarya</taxon>
        <taxon>Ascomycota</taxon>
        <taxon>Pezizomycotina</taxon>
        <taxon>Pezizomycetes</taxon>
        <taxon>Pezizales</taxon>
        <taxon>Pyronemataceae</taxon>
        <taxon>Sphaerosporella</taxon>
    </lineage>
</organism>
<sequence length="93" mass="10659">WGASRFRQEYRNIGNLRTYFPTTPFLLLSATITPHNESYPHITLHLNTPTYLLQRSIARQNIQLFFARLQSAKYADLDFLISAMASNSVATVP</sequence>
<comment type="caution">
    <text evidence="1">The sequence shown here is derived from an EMBL/GenBank/DDBJ whole genome shotgun (WGS) entry which is preliminary data.</text>
</comment>
<dbReference type="Proteomes" id="UP000326924">
    <property type="component" value="Unassembled WGS sequence"/>
</dbReference>
<name>A0A5J5EBV3_9PEZI</name>
<dbReference type="InParanoid" id="A0A5J5EBV3"/>
<dbReference type="InterPro" id="IPR027417">
    <property type="entry name" value="P-loop_NTPase"/>
</dbReference>